<dbReference type="EMBL" id="CP142734">
    <property type="protein sequence ID" value="WUR04582.1"/>
    <property type="molecule type" value="Genomic_DNA"/>
</dbReference>
<evidence type="ECO:0000313" key="3">
    <source>
        <dbReference type="Proteomes" id="UP001334084"/>
    </source>
</evidence>
<dbReference type="Proteomes" id="UP001334084">
    <property type="component" value="Chromosome 9"/>
</dbReference>
<dbReference type="GeneID" id="90542414"/>
<reference evidence="2" key="1">
    <citation type="journal article" date="2024" name="BMC Genomics">
        <title>Functional annotation of a divergent genome using sequence and structure-based similarity.</title>
        <authorList>
            <person name="Svedberg D."/>
            <person name="Winiger R.R."/>
            <person name="Berg A."/>
            <person name="Sharma H."/>
            <person name="Tellgren-Roth C."/>
            <person name="Debrunner-Vossbrinck B.A."/>
            <person name="Vossbrinck C.R."/>
            <person name="Barandun J."/>
        </authorList>
    </citation>
    <scope>NUCLEOTIDE SEQUENCE</scope>
    <source>
        <strain evidence="2">Illinois isolate</strain>
    </source>
</reference>
<evidence type="ECO:0000313" key="2">
    <source>
        <dbReference type="EMBL" id="WUR04582.1"/>
    </source>
</evidence>
<feature type="coiled-coil region" evidence="1">
    <location>
        <begin position="483"/>
        <end position="510"/>
    </location>
</feature>
<accession>A0AAX4JF21</accession>
<evidence type="ECO:0000256" key="1">
    <source>
        <dbReference type="SAM" id="Coils"/>
    </source>
</evidence>
<keyword evidence="1" id="KW-0175">Coiled coil</keyword>
<dbReference type="KEGG" id="vnx:VNE69_09135"/>
<protein>
    <submittedName>
        <fullName evidence="2">Uncharacterized protein</fullName>
    </submittedName>
</protein>
<sequence length="511" mass="60980">MYLCKMFLRLKITTKDYLSSDRGKGKNYINIYTYYNCKNREFLFIYQKFTPNDNKYNGKLTILKENKSFVQIIEEIEDIIITTSYDPYKYAYVFIYEKNDYEKFSDIKELVEELKKTNALRRLNREGAEINYENICCNCDLLQEIITVFRSFRNVSYLEPQSSICFYKNFQTKKEFILIIIDIDVKINKVCQGDETILRKLLDIYKLSDKNYHLPTFRNQKLRNEYKTSGIYIKDKDSLITIDIKNTKILFKTREKRAYFHLKKASSKNENLFYISSNCYNEFQKIFSRLSSLEFTERIELFFNLLKNHNKMIFFVERIVNKPETALNMIFVYLMYNNYIVNENTFYFMIENKNDKYLEEDIFGKDLYLIIFCLIIEAETYIQENNFSEDKLFVTLTEIGDIINEKNNEASSATKTTKKNINLLKIFKEIVILHNNTIHKYRDEYIALVCKTAALFTGLSSISIYEYKHQLIENNKIEKQTAVTDLNLNASEIEQNVEELIKKLKEKNGDL</sequence>
<dbReference type="RefSeq" id="XP_065330727.1">
    <property type="nucleotide sequence ID" value="XM_065474655.1"/>
</dbReference>
<name>A0AAX4JF21_9MICR</name>
<organism evidence="2 3">
    <name type="scientific">Vairimorpha necatrix</name>
    <dbReference type="NCBI Taxonomy" id="6039"/>
    <lineage>
        <taxon>Eukaryota</taxon>
        <taxon>Fungi</taxon>
        <taxon>Fungi incertae sedis</taxon>
        <taxon>Microsporidia</taxon>
        <taxon>Nosematidae</taxon>
        <taxon>Vairimorpha</taxon>
    </lineage>
</organism>
<proteinExistence type="predicted"/>
<dbReference type="AlphaFoldDB" id="A0AAX4JF21"/>
<gene>
    <name evidence="2" type="ORF">VNE69_09135</name>
</gene>
<keyword evidence="3" id="KW-1185">Reference proteome</keyword>